<accession>A0A0F8VT18</accession>
<gene>
    <name evidence="2" type="ORF">LCGC14_3154570</name>
</gene>
<dbReference type="Pfam" id="PF01894">
    <property type="entry name" value="YjbQ"/>
    <property type="match status" value="1"/>
</dbReference>
<evidence type="ECO:0008006" key="3">
    <source>
        <dbReference type="Google" id="ProtNLM"/>
    </source>
</evidence>
<evidence type="ECO:0000256" key="1">
    <source>
        <dbReference type="ARBA" id="ARBA00005534"/>
    </source>
</evidence>
<dbReference type="PIRSF" id="PIRSF004681">
    <property type="entry name" value="UCP004681"/>
    <property type="match status" value="1"/>
</dbReference>
<dbReference type="NCBIfam" id="TIGR00149">
    <property type="entry name" value="TIGR00149_YjbQ"/>
    <property type="match status" value="1"/>
</dbReference>
<dbReference type="AlphaFoldDB" id="A0A0F8VT18"/>
<name>A0A0F8VT18_9ZZZZ</name>
<sequence>MIDITEYASKVIKESGIKNGNLTLFVSGSTASLTTIEYEPGLTQDFPKMLERIAPRNIDYGHERMWHDGNGHSHVKASLVGPSLTIPFSNRKLLLGTWQQI</sequence>
<dbReference type="SUPFAM" id="SSF111038">
    <property type="entry name" value="YjbQ-like"/>
    <property type="match status" value="1"/>
</dbReference>
<dbReference type="Gene3D" id="2.60.120.460">
    <property type="entry name" value="YjbQ-like"/>
    <property type="match status" value="1"/>
</dbReference>
<reference evidence="2" key="1">
    <citation type="journal article" date="2015" name="Nature">
        <title>Complex archaea that bridge the gap between prokaryotes and eukaryotes.</title>
        <authorList>
            <person name="Spang A."/>
            <person name="Saw J.H."/>
            <person name="Jorgensen S.L."/>
            <person name="Zaremba-Niedzwiedzka K."/>
            <person name="Martijn J."/>
            <person name="Lind A.E."/>
            <person name="van Eijk R."/>
            <person name="Schleper C."/>
            <person name="Guy L."/>
            <person name="Ettema T.J."/>
        </authorList>
    </citation>
    <scope>NUCLEOTIDE SEQUENCE</scope>
</reference>
<feature type="non-terminal residue" evidence="2">
    <location>
        <position position="101"/>
    </location>
</feature>
<proteinExistence type="inferred from homology"/>
<dbReference type="InterPro" id="IPR001602">
    <property type="entry name" value="UPF0047_YjbQ-like"/>
</dbReference>
<evidence type="ECO:0000313" key="2">
    <source>
        <dbReference type="EMBL" id="KKK47498.1"/>
    </source>
</evidence>
<dbReference type="PANTHER" id="PTHR30615:SF8">
    <property type="entry name" value="UPF0047 PROTEIN C4A8.02C"/>
    <property type="match status" value="1"/>
</dbReference>
<dbReference type="EMBL" id="LAZR01069550">
    <property type="protein sequence ID" value="KKK47498.1"/>
    <property type="molecule type" value="Genomic_DNA"/>
</dbReference>
<comment type="similarity">
    <text evidence="1">Belongs to the UPF0047 family.</text>
</comment>
<protein>
    <recommendedName>
        <fullName evidence="3">Secondary thiamine-phosphate synthase enzyme</fullName>
    </recommendedName>
</protein>
<dbReference type="PANTHER" id="PTHR30615">
    <property type="entry name" value="UNCHARACTERIZED PROTEIN YJBQ-RELATED"/>
    <property type="match status" value="1"/>
</dbReference>
<dbReference type="InterPro" id="IPR035917">
    <property type="entry name" value="YjbQ-like_sf"/>
</dbReference>
<comment type="caution">
    <text evidence="2">The sequence shown here is derived from an EMBL/GenBank/DDBJ whole genome shotgun (WGS) entry which is preliminary data.</text>
</comment>
<organism evidence="2">
    <name type="scientific">marine sediment metagenome</name>
    <dbReference type="NCBI Taxonomy" id="412755"/>
    <lineage>
        <taxon>unclassified sequences</taxon>
        <taxon>metagenomes</taxon>
        <taxon>ecological metagenomes</taxon>
    </lineage>
</organism>